<dbReference type="InterPro" id="IPR000182">
    <property type="entry name" value="GNAT_dom"/>
</dbReference>
<keyword evidence="3" id="KW-1185">Reference proteome</keyword>
<evidence type="ECO:0000313" key="3">
    <source>
        <dbReference type="Proteomes" id="UP001500102"/>
    </source>
</evidence>
<accession>A0ABN2YIJ1</accession>
<evidence type="ECO:0000313" key="2">
    <source>
        <dbReference type="EMBL" id="GAA2127990.1"/>
    </source>
</evidence>
<sequence length="236" mass="24837">MTLEPGSAEIVQLAWARRLGFDDGAFAAAAGERLTRADESARSVQFVRLFGNSALVGPQWALDAAAGLADEELAQHVTLLTITRGHGGHGLGAAALFFADDLPLQQPSEELTVSHGNPEAIELETFCPPDDVNEVGLAGLEHRFTVMHVQDGRRTPVACGAYGEWEGLLAHMGVLVAPEWRRRGLGKLAASIAAHEALAAGLTLQWRSEVSNKGSLALARSLGFSAGGIQTSVLLG</sequence>
<gene>
    <name evidence="2" type="ORF">GCM10009825_06810</name>
</gene>
<dbReference type="SUPFAM" id="SSF55729">
    <property type="entry name" value="Acyl-CoA N-acyltransferases (Nat)"/>
    <property type="match status" value="1"/>
</dbReference>
<dbReference type="Proteomes" id="UP001500102">
    <property type="component" value="Unassembled WGS sequence"/>
</dbReference>
<reference evidence="2 3" key="1">
    <citation type="journal article" date="2019" name="Int. J. Syst. Evol. Microbiol.">
        <title>The Global Catalogue of Microorganisms (GCM) 10K type strain sequencing project: providing services to taxonomists for standard genome sequencing and annotation.</title>
        <authorList>
            <consortium name="The Broad Institute Genomics Platform"/>
            <consortium name="The Broad Institute Genome Sequencing Center for Infectious Disease"/>
            <person name="Wu L."/>
            <person name="Ma J."/>
        </authorList>
    </citation>
    <scope>NUCLEOTIDE SEQUENCE [LARGE SCALE GENOMIC DNA]</scope>
    <source>
        <strain evidence="2 3">JCM 15921</strain>
    </source>
</reference>
<protein>
    <recommendedName>
        <fullName evidence="1">N-acetyltransferase domain-containing protein</fullName>
    </recommendedName>
</protein>
<organism evidence="2 3">
    <name type="scientific">Arthrobacter humicola</name>
    <dbReference type="NCBI Taxonomy" id="409291"/>
    <lineage>
        <taxon>Bacteria</taxon>
        <taxon>Bacillati</taxon>
        <taxon>Actinomycetota</taxon>
        <taxon>Actinomycetes</taxon>
        <taxon>Micrococcales</taxon>
        <taxon>Micrococcaceae</taxon>
        <taxon>Arthrobacter</taxon>
    </lineage>
</organism>
<dbReference type="Pfam" id="PF00583">
    <property type="entry name" value="Acetyltransf_1"/>
    <property type="match status" value="1"/>
</dbReference>
<comment type="caution">
    <text evidence="2">The sequence shown here is derived from an EMBL/GenBank/DDBJ whole genome shotgun (WGS) entry which is preliminary data.</text>
</comment>
<dbReference type="InterPro" id="IPR016181">
    <property type="entry name" value="Acyl_CoA_acyltransferase"/>
</dbReference>
<dbReference type="Gene3D" id="3.40.630.30">
    <property type="match status" value="1"/>
</dbReference>
<proteinExistence type="predicted"/>
<dbReference type="PROSITE" id="PS51186">
    <property type="entry name" value="GNAT"/>
    <property type="match status" value="1"/>
</dbReference>
<name>A0ABN2YIJ1_9MICC</name>
<dbReference type="EMBL" id="BAAAQB010000008">
    <property type="protein sequence ID" value="GAA2127990.1"/>
    <property type="molecule type" value="Genomic_DNA"/>
</dbReference>
<dbReference type="RefSeq" id="WP_344362087.1">
    <property type="nucleotide sequence ID" value="NZ_BAAAQB010000008.1"/>
</dbReference>
<feature type="domain" description="N-acetyltransferase" evidence="1">
    <location>
        <begin position="106"/>
        <end position="236"/>
    </location>
</feature>
<evidence type="ECO:0000259" key="1">
    <source>
        <dbReference type="PROSITE" id="PS51186"/>
    </source>
</evidence>